<gene>
    <name evidence="2" type="ORF">DES41_103409</name>
</gene>
<dbReference type="GO" id="GO:0000731">
    <property type="term" value="P:DNA synthesis involved in DNA repair"/>
    <property type="evidence" value="ECO:0007669"/>
    <property type="project" value="TreeGrafter"/>
</dbReference>
<dbReference type="AlphaFoldDB" id="A0A368XXV3"/>
<accession>A0A368XXV3</accession>
<dbReference type="InterPro" id="IPR027417">
    <property type="entry name" value="P-loop_NTPase"/>
</dbReference>
<dbReference type="PANTHER" id="PTHR32182:SF22">
    <property type="entry name" value="ATP-DEPENDENT ENDONUCLEASE, OLD FAMILY-RELATED"/>
    <property type="match status" value="1"/>
</dbReference>
<protein>
    <submittedName>
        <fullName evidence="2">Putative ATPase</fullName>
    </submittedName>
</protein>
<keyword evidence="3" id="KW-1185">Reference proteome</keyword>
<dbReference type="PANTHER" id="PTHR32182">
    <property type="entry name" value="DNA REPLICATION AND REPAIR PROTEIN RECF"/>
    <property type="match status" value="1"/>
</dbReference>
<evidence type="ECO:0000259" key="1">
    <source>
        <dbReference type="Pfam" id="PF13304"/>
    </source>
</evidence>
<feature type="domain" description="ATPase AAA-type core" evidence="1">
    <location>
        <begin position="29"/>
        <end position="331"/>
    </location>
</feature>
<dbReference type="Gene3D" id="3.40.50.300">
    <property type="entry name" value="P-loop containing nucleotide triphosphate hydrolases"/>
    <property type="match status" value="1"/>
</dbReference>
<dbReference type="PIRSF" id="PIRSF029347">
    <property type="entry name" value="RecF"/>
    <property type="match status" value="1"/>
</dbReference>
<dbReference type="GO" id="GO:0016887">
    <property type="term" value="F:ATP hydrolysis activity"/>
    <property type="evidence" value="ECO:0007669"/>
    <property type="project" value="InterPro"/>
</dbReference>
<sequence>MAVLITRLILKNWRNFRDADISLSARSYVIGANAAGKSNLLDVFRFLRTIAQADGGGLQKALKERGNLAKLRSLHARRDPEVSIEVELSDDPGDTVPRWRYALAFKSEGKGQQRVLITREEVFRDGKRVLQRPDRGDDLDPVRLTQTHLEQINNNAEFRGLAEFFSATTYLHLVPQLLKHSDEIAGRLVESDPFGQGLLQRIARTPAKTQAARLERIRKALEVAVPQFSEMRFSKDEATGAPHLEARFRHWREHGAWQREDQFSDGTLRLIGLLWSLQEGDGMLLLEEPELSLNDAIVEYIPLMIDRVLRGRKKGAFLRQVVVSTHSDNLIGAVQDPSSVLLLEPGANGSVARAPDRAELDAMEGGLNPAEVLLPKTRPTGVEQMGLFV</sequence>
<dbReference type="EMBL" id="QPJK01000003">
    <property type="protein sequence ID" value="RCW72802.1"/>
    <property type="molecule type" value="Genomic_DNA"/>
</dbReference>
<dbReference type="Proteomes" id="UP000252884">
    <property type="component" value="Unassembled WGS sequence"/>
</dbReference>
<evidence type="ECO:0000313" key="3">
    <source>
        <dbReference type="Proteomes" id="UP000252884"/>
    </source>
</evidence>
<comment type="caution">
    <text evidence="2">The sequence shown here is derived from an EMBL/GenBank/DDBJ whole genome shotgun (WGS) entry which is preliminary data.</text>
</comment>
<dbReference type="InterPro" id="IPR014555">
    <property type="entry name" value="RecF-like"/>
</dbReference>
<dbReference type="SUPFAM" id="SSF52540">
    <property type="entry name" value="P-loop containing nucleoside triphosphate hydrolases"/>
    <property type="match status" value="1"/>
</dbReference>
<organism evidence="2 3">
    <name type="scientific">Pseudorhodoferax soli</name>
    <dbReference type="NCBI Taxonomy" id="545864"/>
    <lineage>
        <taxon>Bacteria</taxon>
        <taxon>Pseudomonadati</taxon>
        <taxon>Pseudomonadota</taxon>
        <taxon>Betaproteobacteria</taxon>
        <taxon>Burkholderiales</taxon>
        <taxon>Comamonadaceae</taxon>
    </lineage>
</organism>
<dbReference type="GO" id="GO:0005524">
    <property type="term" value="F:ATP binding"/>
    <property type="evidence" value="ECO:0007669"/>
    <property type="project" value="InterPro"/>
</dbReference>
<evidence type="ECO:0000313" key="2">
    <source>
        <dbReference type="EMBL" id="RCW72802.1"/>
    </source>
</evidence>
<reference evidence="2 3" key="1">
    <citation type="submission" date="2018-07" db="EMBL/GenBank/DDBJ databases">
        <title>Genomic Encyclopedia of Type Strains, Phase IV (KMG-IV): sequencing the most valuable type-strain genomes for metagenomic binning, comparative biology and taxonomic classification.</title>
        <authorList>
            <person name="Goeker M."/>
        </authorList>
    </citation>
    <scope>NUCLEOTIDE SEQUENCE [LARGE SCALE GENOMIC DNA]</scope>
    <source>
        <strain evidence="2 3">DSM 21634</strain>
    </source>
</reference>
<proteinExistence type="predicted"/>
<dbReference type="InterPro" id="IPR003959">
    <property type="entry name" value="ATPase_AAA_core"/>
</dbReference>
<name>A0A368XXV3_9BURK</name>
<dbReference type="GO" id="GO:0006302">
    <property type="term" value="P:double-strand break repair"/>
    <property type="evidence" value="ECO:0007669"/>
    <property type="project" value="TreeGrafter"/>
</dbReference>
<dbReference type="Pfam" id="PF13304">
    <property type="entry name" value="AAA_21"/>
    <property type="match status" value="1"/>
</dbReference>